<name>A0A2G1XK47_STRCJ</name>
<dbReference type="Proteomes" id="UP000222531">
    <property type="component" value="Unassembled WGS sequence"/>
</dbReference>
<dbReference type="EMBL" id="NHZO01000143">
    <property type="protein sequence ID" value="PHQ51624.1"/>
    <property type="molecule type" value="Genomic_DNA"/>
</dbReference>
<protein>
    <recommendedName>
        <fullName evidence="5">Acyltransferase 3 domain-containing protein</fullName>
    </recommendedName>
</protein>
<organism evidence="3 4">
    <name type="scientific">Streptomyces cinnamoneus</name>
    <name type="common">Streptoverticillium cinnamoneum</name>
    <dbReference type="NCBI Taxonomy" id="53446"/>
    <lineage>
        <taxon>Bacteria</taxon>
        <taxon>Bacillati</taxon>
        <taxon>Actinomycetota</taxon>
        <taxon>Actinomycetes</taxon>
        <taxon>Kitasatosporales</taxon>
        <taxon>Streptomycetaceae</taxon>
        <taxon>Streptomyces</taxon>
        <taxon>Streptomyces cinnamoneus group</taxon>
    </lineage>
</organism>
<gene>
    <name evidence="3" type="ORF">BLA24_13100</name>
</gene>
<keyword evidence="2" id="KW-0472">Membrane</keyword>
<dbReference type="AlphaFoldDB" id="A0A2G1XK47"/>
<keyword evidence="2" id="KW-0812">Transmembrane</keyword>
<evidence type="ECO:0008006" key="5">
    <source>
        <dbReference type="Google" id="ProtNLM"/>
    </source>
</evidence>
<keyword evidence="4" id="KW-1185">Reference proteome</keyword>
<feature type="transmembrane region" description="Helical" evidence="2">
    <location>
        <begin position="12"/>
        <end position="32"/>
    </location>
</feature>
<feature type="region of interest" description="Disordered" evidence="1">
    <location>
        <begin position="85"/>
        <end position="110"/>
    </location>
</feature>
<proteinExistence type="predicted"/>
<sequence>MRGRWLTAAGALTYPLYLLHERLGWLVIGHLGGRLPRWLLLSGLVTGMVLAAWVVHCCVERPLARRLGHALRRAVADMRSVSSGQARVSAGQTEIRPCQTKESRACETPVTAPAARGVSACGGLHTMSRLSQREPTQSQERTT</sequence>
<feature type="transmembrane region" description="Helical" evidence="2">
    <location>
        <begin position="38"/>
        <end position="59"/>
    </location>
</feature>
<evidence type="ECO:0000256" key="2">
    <source>
        <dbReference type="SAM" id="Phobius"/>
    </source>
</evidence>
<evidence type="ECO:0000313" key="4">
    <source>
        <dbReference type="Proteomes" id="UP000222531"/>
    </source>
</evidence>
<reference evidence="3 4" key="1">
    <citation type="journal article" date="2017" name="Biochemistry">
        <title>Identification of the Biosynthetic Pathway for the Antibiotic Bicyclomycin.</title>
        <authorList>
            <person name="Patteson J."/>
            <person name="Cai W."/>
            <person name="Johnson R.A."/>
            <person name="Santa Maria K."/>
            <person name="Li B."/>
        </authorList>
    </citation>
    <scope>NUCLEOTIDE SEQUENCE [LARGE SCALE GENOMIC DNA]</scope>
    <source>
        <strain evidence="3 4">ATCC 21532</strain>
    </source>
</reference>
<keyword evidence="2" id="KW-1133">Transmembrane helix</keyword>
<evidence type="ECO:0000313" key="3">
    <source>
        <dbReference type="EMBL" id="PHQ51624.1"/>
    </source>
</evidence>
<evidence type="ECO:0000256" key="1">
    <source>
        <dbReference type="SAM" id="MobiDB-lite"/>
    </source>
</evidence>
<accession>A0A2G1XK47</accession>
<comment type="caution">
    <text evidence="3">The sequence shown here is derived from an EMBL/GenBank/DDBJ whole genome shotgun (WGS) entry which is preliminary data.</text>
</comment>